<dbReference type="EMBL" id="CATNWA010014992">
    <property type="protein sequence ID" value="CAI9578282.1"/>
    <property type="molecule type" value="Genomic_DNA"/>
</dbReference>
<evidence type="ECO:0000313" key="1">
    <source>
        <dbReference type="EMBL" id="CAI9578282.1"/>
    </source>
</evidence>
<name>A0ABN9E3Q5_9NEOB</name>
<accession>A0ABN9E3Q5</accession>
<proteinExistence type="predicted"/>
<reference evidence="1" key="1">
    <citation type="submission" date="2023-05" db="EMBL/GenBank/DDBJ databases">
        <authorList>
            <person name="Stuckert A."/>
        </authorList>
    </citation>
    <scope>NUCLEOTIDE SEQUENCE</scope>
</reference>
<protein>
    <submittedName>
        <fullName evidence="1">Uncharacterized protein</fullName>
    </submittedName>
</protein>
<dbReference type="Proteomes" id="UP001162483">
    <property type="component" value="Unassembled WGS sequence"/>
</dbReference>
<comment type="caution">
    <text evidence="1">The sequence shown here is derived from an EMBL/GenBank/DDBJ whole genome shotgun (WGS) entry which is preliminary data.</text>
</comment>
<keyword evidence="2" id="KW-1185">Reference proteome</keyword>
<sequence length="36" mass="3744">MSCQSAPGQDAAYPCNLISAHQCCLSLPISAAYECP</sequence>
<organism evidence="1 2">
    <name type="scientific">Staurois parvus</name>
    <dbReference type="NCBI Taxonomy" id="386267"/>
    <lineage>
        <taxon>Eukaryota</taxon>
        <taxon>Metazoa</taxon>
        <taxon>Chordata</taxon>
        <taxon>Craniata</taxon>
        <taxon>Vertebrata</taxon>
        <taxon>Euteleostomi</taxon>
        <taxon>Amphibia</taxon>
        <taxon>Batrachia</taxon>
        <taxon>Anura</taxon>
        <taxon>Neobatrachia</taxon>
        <taxon>Ranoidea</taxon>
        <taxon>Ranidae</taxon>
        <taxon>Staurois</taxon>
    </lineage>
</organism>
<evidence type="ECO:0000313" key="2">
    <source>
        <dbReference type="Proteomes" id="UP001162483"/>
    </source>
</evidence>
<gene>
    <name evidence="1" type="ORF">SPARVUS_LOCUS8907047</name>
</gene>
<feature type="non-terminal residue" evidence="1">
    <location>
        <position position="36"/>
    </location>
</feature>